<evidence type="ECO:0000313" key="3">
    <source>
        <dbReference type="Proteomes" id="UP001234989"/>
    </source>
</evidence>
<name>A0AAF0V613_SOLVR</name>
<protein>
    <submittedName>
        <fullName evidence="2">Uncharacterized protein</fullName>
    </submittedName>
</protein>
<dbReference type="Proteomes" id="UP001234989">
    <property type="component" value="Chromosome 12"/>
</dbReference>
<evidence type="ECO:0000256" key="1">
    <source>
        <dbReference type="SAM" id="MobiDB-lite"/>
    </source>
</evidence>
<evidence type="ECO:0000313" key="2">
    <source>
        <dbReference type="EMBL" id="WMV59215.1"/>
    </source>
</evidence>
<dbReference type="AlphaFoldDB" id="A0AAF0V613"/>
<dbReference type="EMBL" id="CP133623">
    <property type="protein sequence ID" value="WMV59215.1"/>
    <property type="molecule type" value="Genomic_DNA"/>
</dbReference>
<sequence>MNPLEFLGSQVGENPKTSLMRSRKSLE</sequence>
<organism evidence="2 3">
    <name type="scientific">Solanum verrucosum</name>
    <dbReference type="NCBI Taxonomy" id="315347"/>
    <lineage>
        <taxon>Eukaryota</taxon>
        <taxon>Viridiplantae</taxon>
        <taxon>Streptophyta</taxon>
        <taxon>Embryophyta</taxon>
        <taxon>Tracheophyta</taxon>
        <taxon>Spermatophyta</taxon>
        <taxon>Magnoliopsida</taxon>
        <taxon>eudicotyledons</taxon>
        <taxon>Gunneridae</taxon>
        <taxon>Pentapetalae</taxon>
        <taxon>asterids</taxon>
        <taxon>lamiids</taxon>
        <taxon>Solanales</taxon>
        <taxon>Solanaceae</taxon>
        <taxon>Solanoideae</taxon>
        <taxon>Solaneae</taxon>
        <taxon>Solanum</taxon>
    </lineage>
</organism>
<proteinExistence type="predicted"/>
<gene>
    <name evidence="2" type="ORF">MTR67_052600</name>
</gene>
<keyword evidence="3" id="KW-1185">Reference proteome</keyword>
<reference evidence="2" key="1">
    <citation type="submission" date="2023-08" db="EMBL/GenBank/DDBJ databases">
        <title>A de novo genome assembly of Solanum verrucosum Schlechtendal, a Mexican diploid species geographically isolated from the other diploid A-genome species in potato relatives.</title>
        <authorList>
            <person name="Hosaka K."/>
        </authorList>
    </citation>
    <scope>NUCLEOTIDE SEQUENCE</scope>
    <source>
        <tissue evidence="2">Young leaves</tissue>
    </source>
</reference>
<feature type="region of interest" description="Disordered" evidence="1">
    <location>
        <begin position="1"/>
        <end position="27"/>
    </location>
</feature>
<accession>A0AAF0V613</accession>
<feature type="compositionally biased region" description="Polar residues" evidence="1">
    <location>
        <begin position="11"/>
        <end position="20"/>
    </location>
</feature>